<gene>
    <name evidence="3" type="ORF">F2Q69_00006854</name>
</gene>
<reference evidence="3" key="1">
    <citation type="submission" date="2019-12" db="EMBL/GenBank/DDBJ databases">
        <title>Genome sequencing and annotation of Brassica cretica.</title>
        <authorList>
            <person name="Studholme D.J."/>
            <person name="Sarris P."/>
        </authorList>
    </citation>
    <scope>NUCLEOTIDE SEQUENCE</scope>
    <source>
        <strain evidence="3">PFS-109/04</strain>
        <tissue evidence="3">Leaf</tissue>
    </source>
</reference>
<dbReference type="AlphaFoldDB" id="A0A8S9PK13"/>
<sequence>MRYRSTTIGHIDRFSQRHVDRHRDISTDERRTKRRFDTNSPAPDTRKAVKSLACRNRAIEDAWDDYDNIFYNAWLKFSIEPTLFVDPGVARALGIRSDHEDLFVELGMGNFATHPQVLYLELVRQFKATVNIYYANESAKKGSEGVLTFFIRSIRYKVPLLTLCTIYRFETERQQPSRTATRSSALEDPSRISPRTHYRLSLLCQTCLHVLRETSSAS</sequence>
<dbReference type="Proteomes" id="UP000712600">
    <property type="component" value="Unassembled WGS sequence"/>
</dbReference>
<feature type="domain" description="Arabidopsis retrotransposon Orf1 C-terminal" evidence="2">
    <location>
        <begin position="77"/>
        <end position="174"/>
    </location>
</feature>
<dbReference type="EMBL" id="QGKX02001521">
    <property type="protein sequence ID" value="KAF3513912.1"/>
    <property type="molecule type" value="Genomic_DNA"/>
</dbReference>
<accession>A0A8S9PK13</accession>
<evidence type="ECO:0000259" key="2">
    <source>
        <dbReference type="Pfam" id="PF03078"/>
    </source>
</evidence>
<proteinExistence type="predicted"/>
<dbReference type="Pfam" id="PF03078">
    <property type="entry name" value="ATHILA"/>
    <property type="match status" value="1"/>
</dbReference>
<organism evidence="3 4">
    <name type="scientific">Brassica cretica</name>
    <name type="common">Mustard</name>
    <dbReference type="NCBI Taxonomy" id="69181"/>
    <lineage>
        <taxon>Eukaryota</taxon>
        <taxon>Viridiplantae</taxon>
        <taxon>Streptophyta</taxon>
        <taxon>Embryophyta</taxon>
        <taxon>Tracheophyta</taxon>
        <taxon>Spermatophyta</taxon>
        <taxon>Magnoliopsida</taxon>
        <taxon>eudicotyledons</taxon>
        <taxon>Gunneridae</taxon>
        <taxon>Pentapetalae</taxon>
        <taxon>rosids</taxon>
        <taxon>malvids</taxon>
        <taxon>Brassicales</taxon>
        <taxon>Brassicaceae</taxon>
        <taxon>Brassiceae</taxon>
        <taxon>Brassica</taxon>
    </lineage>
</organism>
<dbReference type="InterPro" id="IPR004312">
    <property type="entry name" value="ATHILA_Orf1_C"/>
</dbReference>
<feature type="compositionally biased region" description="Basic and acidic residues" evidence="1">
    <location>
        <begin position="22"/>
        <end position="37"/>
    </location>
</feature>
<comment type="caution">
    <text evidence="3">The sequence shown here is derived from an EMBL/GenBank/DDBJ whole genome shotgun (WGS) entry which is preliminary data.</text>
</comment>
<evidence type="ECO:0000313" key="4">
    <source>
        <dbReference type="Proteomes" id="UP000712600"/>
    </source>
</evidence>
<feature type="region of interest" description="Disordered" evidence="1">
    <location>
        <begin position="22"/>
        <end position="47"/>
    </location>
</feature>
<evidence type="ECO:0000256" key="1">
    <source>
        <dbReference type="SAM" id="MobiDB-lite"/>
    </source>
</evidence>
<name>A0A8S9PK13_BRACR</name>
<evidence type="ECO:0000313" key="3">
    <source>
        <dbReference type="EMBL" id="KAF3513912.1"/>
    </source>
</evidence>
<protein>
    <recommendedName>
        <fullName evidence="2">Arabidopsis retrotransposon Orf1 C-terminal domain-containing protein</fullName>
    </recommendedName>
</protein>